<accession>A0AAD9VC45</accession>
<proteinExistence type="predicted"/>
<dbReference type="AlphaFoldDB" id="A0AAD9VC45"/>
<evidence type="ECO:0000313" key="1">
    <source>
        <dbReference type="EMBL" id="KAK2568622.1"/>
    </source>
</evidence>
<protein>
    <submittedName>
        <fullName evidence="1">Uncharacterized protein</fullName>
    </submittedName>
</protein>
<evidence type="ECO:0000313" key="2">
    <source>
        <dbReference type="Proteomes" id="UP001249851"/>
    </source>
</evidence>
<keyword evidence="2" id="KW-1185">Reference proteome</keyword>
<dbReference type="EMBL" id="JARQWQ010000011">
    <property type="protein sequence ID" value="KAK2568622.1"/>
    <property type="molecule type" value="Genomic_DNA"/>
</dbReference>
<organism evidence="1 2">
    <name type="scientific">Acropora cervicornis</name>
    <name type="common">Staghorn coral</name>
    <dbReference type="NCBI Taxonomy" id="6130"/>
    <lineage>
        <taxon>Eukaryota</taxon>
        <taxon>Metazoa</taxon>
        <taxon>Cnidaria</taxon>
        <taxon>Anthozoa</taxon>
        <taxon>Hexacorallia</taxon>
        <taxon>Scleractinia</taxon>
        <taxon>Astrocoeniina</taxon>
        <taxon>Acroporidae</taxon>
        <taxon>Acropora</taxon>
    </lineage>
</organism>
<reference evidence="1" key="2">
    <citation type="journal article" date="2023" name="Science">
        <title>Genomic signatures of disease resistance in endangered staghorn corals.</title>
        <authorList>
            <person name="Vollmer S.V."/>
            <person name="Selwyn J.D."/>
            <person name="Despard B.A."/>
            <person name="Roesel C.L."/>
        </authorList>
    </citation>
    <scope>NUCLEOTIDE SEQUENCE</scope>
    <source>
        <strain evidence="1">K2</strain>
    </source>
</reference>
<gene>
    <name evidence="1" type="ORF">P5673_006564</name>
</gene>
<name>A0AAD9VC45_ACRCE</name>
<dbReference type="Proteomes" id="UP001249851">
    <property type="component" value="Unassembled WGS sequence"/>
</dbReference>
<reference evidence="1" key="1">
    <citation type="journal article" date="2023" name="G3 (Bethesda)">
        <title>Whole genome assembly and annotation of the endangered Caribbean coral Acropora cervicornis.</title>
        <authorList>
            <person name="Selwyn J.D."/>
            <person name="Vollmer S.V."/>
        </authorList>
    </citation>
    <scope>NUCLEOTIDE SEQUENCE</scope>
    <source>
        <strain evidence="1">K2</strain>
    </source>
</reference>
<comment type="caution">
    <text evidence="1">The sequence shown here is derived from an EMBL/GenBank/DDBJ whole genome shotgun (WGS) entry which is preliminary data.</text>
</comment>
<sequence length="60" mass="7077">MYRNRKYFPPLPSHAKIAVVELAFQRECLAHDRCRKENIKETFDGFCDEQLQFCGLNEGL</sequence>